<dbReference type="Proteomes" id="UP000030669">
    <property type="component" value="Unassembled WGS sequence"/>
</dbReference>
<reference evidence="1 2" key="1">
    <citation type="journal article" date="2012" name="Science">
        <title>The Paleozoic origin of enzymatic lignin decomposition reconstructed from 31 fungal genomes.</title>
        <authorList>
            <person name="Floudas D."/>
            <person name="Binder M."/>
            <person name="Riley R."/>
            <person name="Barry K."/>
            <person name="Blanchette R.A."/>
            <person name="Henrissat B."/>
            <person name="Martinez A.T."/>
            <person name="Otillar R."/>
            <person name="Spatafora J.W."/>
            <person name="Yadav J.S."/>
            <person name="Aerts A."/>
            <person name="Benoit I."/>
            <person name="Boyd A."/>
            <person name="Carlson A."/>
            <person name="Copeland A."/>
            <person name="Coutinho P.M."/>
            <person name="de Vries R.P."/>
            <person name="Ferreira P."/>
            <person name="Findley K."/>
            <person name="Foster B."/>
            <person name="Gaskell J."/>
            <person name="Glotzer D."/>
            <person name="Gorecki P."/>
            <person name="Heitman J."/>
            <person name="Hesse C."/>
            <person name="Hori C."/>
            <person name="Igarashi K."/>
            <person name="Jurgens J.A."/>
            <person name="Kallen N."/>
            <person name="Kersten P."/>
            <person name="Kohler A."/>
            <person name="Kuees U."/>
            <person name="Kumar T.K.A."/>
            <person name="Kuo A."/>
            <person name="LaButti K."/>
            <person name="Larrondo L.F."/>
            <person name="Lindquist E."/>
            <person name="Ling A."/>
            <person name="Lombard V."/>
            <person name="Lucas S."/>
            <person name="Lundell T."/>
            <person name="Martin R."/>
            <person name="McLaughlin D.J."/>
            <person name="Morgenstern I."/>
            <person name="Morin E."/>
            <person name="Murat C."/>
            <person name="Nagy L.G."/>
            <person name="Nolan M."/>
            <person name="Ohm R.A."/>
            <person name="Patyshakuliyeva A."/>
            <person name="Rokas A."/>
            <person name="Ruiz-Duenas F.J."/>
            <person name="Sabat G."/>
            <person name="Salamov A."/>
            <person name="Samejima M."/>
            <person name="Schmutz J."/>
            <person name="Slot J.C."/>
            <person name="St John F."/>
            <person name="Stenlid J."/>
            <person name="Sun H."/>
            <person name="Sun S."/>
            <person name="Syed K."/>
            <person name="Tsang A."/>
            <person name="Wiebenga A."/>
            <person name="Young D."/>
            <person name="Pisabarro A."/>
            <person name="Eastwood D.C."/>
            <person name="Martin F."/>
            <person name="Cullen D."/>
            <person name="Grigoriev I.V."/>
            <person name="Hibbett D.S."/>
        </authorList>
    </citation>
    <scope>NUCLEOTIDE SEQUENCE [LARGE SCALE GENOMIC DNA]</scope>
    <source>
        <strain evidence="1 2">ATCC 11539</strain>
    </source>
</reference>
<sequence length="912" mass="102968">MNFSPVLTITKIDPDHQAEYNTRYINAQLDALHKNAQKAIARLGPQLKVDEVARGQVALAEYYYLIGGGTTTEDATAFFRFDTPEVVEFITPSKLRLRLRVNQDSYYNPEYKLLRSGRNVSVDFIHVDLDVNFESRQAGYVPGEQGLHTINVVILDLYGASVVSPLNEPLRFYFAQYFKYLQDEGHNLLYTLQYFKKTFPLTPRSPAVRVPTPLPELDVRPINSRLRLAWFKASLVALNASRSHTKVNPECICLSEYSNEEFDTRLHVKFGIPELSISSGSVFLRITVTEGVLYDKRGISWNVIDRIDGTFTIKVGVRPHLNNELFFALEEFNSRLLSCFDPVLHHRRDRLVNFLEKYAIICNDVILKVMAGIDDTVPHFDSEIYGGIVAKDVNRLGLISTPHVHSFDYVQVLDRYSLIQQLQTLHQTDTRGTYTWTHRAPDGRTFHAHFAPLRIRLLSDNKALIWVVPKELSGSSLTSPFVFKDVSLAFEVPLKTSDEEVWSKLSPTSAFKFHIPDTILHHLCLDLDRAEFVLELSNIGEVLSFANDADLQTIGGYLNVIWSNFSKQLVENGQHILVTTPVYKANATPADYILTTVKGFTYSKVDVNRHNFDKVPASVEPTLIVVGMCNHRQFPIDPVKVLYELVFDGANKNSLYVSRKCFLEDHILRLFSRINDKLAKIAFPEAGGNLWTQALSTLVDAPDGRTLTFKIDAANNLYCEWTLRKQEKITETYDISCEIVNQLFIEIGTPNIKMAGTMSIKSIPKDGVSHSMEARATWSPSLYFHMENGSLQVRWDGSLPKVFSSNDPRTRALGEDLKLKVISSVSFAEWEDEFRKAFTGPWQTAVPRAGSFTLASPVMNSNGDVVFETYYHTSPVEPVTNGTTVTNGSSIHLSPVLTKHNILNGSVRSAYA</sequence>
<dbReference type="eggNOG" id="ENOG502SEPQ">
    <property type="taxonomic scope" value="Eukaryota"/>
</dbReference>
<evidence type="ECO:0000313" key="1">
    <source>
        <dbReference type="EMBL" id="EPQ52576.1"/>
    </source>
</evidence>
<proteinExistence type="predicted"/>
<gene>
    <name evidence="1" type="ORF">GLOTRDRAFT_117388</name>
</gene>
<dbReference type="KEGG" id="gtr:GLOTRDRAFT_117388"/>
<dbReference type="OMA" id="QWAHEEY"/>
<dbReference type="HOGENOM" id="CLU_005808_0_0_1"/>
<dbReference type="OrthoDB" id="5429442at2759"/>
<evidence type="ECO:0000313" key="2">
    <source>
        <dbReference type="Proteomes" id="UP000030669"/>
    </source>
</evidence>
<accession>S7PY62</accession>
<dbReference type="AlphaFoldDB" id="S7PY62"/>
<name>S7PY62_GLOTA</name>
<dbReference type="STRING" id="670483.S7PY62"/>
<keyword evidence="2" id="KW-1185">Reference proteome</keyword>
<organism evidence="1 2">
    <name type="scientific">Gloeophyllum trabeum (strain ATCC 11539 / FP-39264 / Madison 617)</name>
    <name type="common">Brown rot fungus</name>
    <dbReference type="NCBI Taxonomy" id="670483"/>
    <lineage>
        <taxon>Eukaryota</taxon>
        <taxon>Fungi</taxon>
        <taxon>Dikarya</taxon>
        <taxon>Basidiomycota</taxon>
        <taxon>Agaricomycotina</taxon>
        <taxon>Agaricomycetes</taxon>
        <taxon>Gloeophyllales</taxon>
        <taxon>Gloeophyllaceae</taxon>
        <taxon>Gloeophyllum</taxon>
    </lineage>
</organism>
<dbReference type="RefSeq" id="XP_007868874.1">
    <property type="nucleotide sequence ID" value="XM_007870683.1"/>
</dbReference>
<dbReference type="GeneID" id="19300339"/>
<protein>
    <submittedName>
        <fullName evidence="1">Uncharacterized protein</fullName>
    </submittedName>
</protein>
<dbReference type="EMBL" id="KB469307">
    <property type="protein sequence ID" value="EPQ52576.1"/>
    <property type="molecule type" value="Genomic_DNA"/>
</dbReference>